<evidence type="ECO:0000256" key="5">
    <source>
        <dbReference type="SAM" id="SignalP"/>
    </source>
</evidence>
<evidence type="ECO:0000256" key="4">
    <source>
        <dbReference type="ARBA" id="ARBA00022764"/>
    </source>
</evidence>
<dbReference type="PANTHER" id="PTHR30504">
    <property type="entry name" value="GLUCANS BIOSYNTHESIS PROTEIN"/>
    <property type="match status" value="1"/>
</dbReference>
<comment type="subcellular location">
    <subcellularLocation>
        <location evidence="1">Periplasm</location>
    </subcellularLocation>
</comment>
<gene>
    <name evidence="7" type="ORF">ACFPN2_18995</name>
</gene>
<evidence type="ECO:0000313" key="7">
    <source>
        <dbReference type="EMBL" id="MFC4311193.1"/>
    </source>
</evidence>
<dbReference type="SUPFAM" id="SSF81296">
    <property type="entry name" value="E set domains"/>
    <property type="match status" value="1"/>
</dbReference>
<dbReference type="PIRSF" id="PIRSF006281">
    <property type="entry name" value="MdoG"/>
    <property type="match status" value="1"/>
</dbReference>
<feature type="chain" id="PRO_5045141489" evidence="5">
    <location>
        <begin position="20"/>
        <end position="506"/>
    </location>
</feature>
<comment type="pathway">
    <text evidence="2">Glycan metabolism; osmoregulated periplasmic glucan (OPG) biosynthesis.</text>
</comment>
<dbReference type="Proteomes" id="UP001595904">
    <property type="component" value="Unassembled WGS sequence"/>
</dbReference>
<dbReference type="RefSeq" id="WP_380599310.1">
    <property type="nucleotide sequence ID" value="NZ_JBHSDU010000003.1"/>
</dbReference>
<dbReference type="Gene3D" id="2.60.40.10">
    <property type="entry name" value="Immunoglobulins"/>
    <property type="match status" value="1"/>
</dbReference>
<comment type="similarity">
    <text evidence="3">Belongs to the OpgD/OpgG family.</text>
</comment>
<organism evidence="7 8">
    <name type="scientific">Steroidobacter flavus</name>
    <dbReference type="NCBI Taxonomy" id="1842136"/>
    <lineage>
        <taxon>Bacteria</taxon>
        <taxon>Pseudomonadati</taxon>
        <taxon>Pseudomonadota</taxon>
        <taxon>Gammaproteobacteria</taxon>
        <taxon>Steroidobacterales</taxon>
        <taxon>Steroidobacteraceae</taxon>
        <taxon>Steroidobacter</taxon>
    </lineage>
</organism>
<evidence type="ECO:0000256" key="1">
    <source>
        <dbReference type="ARBA" id="ARBA00004418"/>
    </source>
</evidence>
<proteinExistence type="inferred from homology"/>
<dbReference type="Pfam" id="PF04349">
    <property type="entry name" value="MdoG"/>
    <property type="match status" value="1"/>
</dbReference>
<evidence type="ECO:0000313" key="8">
    <source>
        <dbReference type="Proteomes" id="UP001595904"/>
    </source>
</evidence>
<dbReference type="InterPro" id="IPR007444">
    <property type="entry name" value="Glucan_biosyn_MdoG_C"/>
</dbReference>
<dbReference type="InterPro" id="IPR014756">
    <property type="entry name" value="Ig_E-set"/>
</dbReference>
<dbReference type="InterPro" id="IPR013783">
    <property type="entry name" value="Ig-like_fold"/>
</dbReference>
<dbReference type="EMBL" id="JBHSDU010000003">
    <property type="protein sequence ID" value="MFC4311193.1"/>
    <property type="molecule type" value="Genomic_DNA"/>
</dbReference>
<name>A0ABV8SW71_9GAMM</name>
<comment type="caution">
    <text evidence="7">The sequence shown here is derived from an EMBL/GenBank/DDBJ whole genome shotgun (WGS) entry which is preliminary data.</text>
</comment>
<dbReference type="SUPFAM" id="SSF74650">
    <property type="entry name" value="Galactose mutarotase-like"/>
    <property type="match status" value="1"/>
</dbReference>
<dbReference type="InterPro" id="IPR014718">
    <property type="entry name" value="GH-type_carb-bd"/>
</dbReference>
<dbReference type="InterPro" id="IPR011013">
    <property type="entry name" value="Gal_mutarotase_sf_dom"/>
</dbReference>
<accession>A0ABV8SW71</accession>
<protein>
    <submittedName>
        <fullName evidence="7">Glucan biosynthesis protein</fullName>
    </submittedName>
</protein>
<feature type="domain" description="Glucan biosynthesis periplasmic MdoG C-terminal" evidence="6">
    <location>
        <begin position="36"/>
        <end position="503"/>
    </location>
</feature>
<reference evidence="8" key="1">
    <citation type="journal article" date="2019" name="Int. J. Syst. Evol. Microbiol.">
        <title>The Global Catalogue of Microorganisms (GCM) 10K type strain sequencing project: providing services to taxonomists for standard genome sequencing and annotation.</title>
        <authorList>
            <consortium name="The Broad Institute Genomics Platform"/>
            <consortium name="The Broad Institute Genome Sequencing Center for Infectious Disease"/>
            <person name="Wu L."/>
            <person name="Ma J."/>
        </authorList>
    </citation>
    <scope>NUCLEOTIDE SEQUENCE [LARGE SCALE GENOMIC DNA]</scope>
    <source>
        <strain evidence="8">CGMCC 1.10759</strain>
    </source>
</reference>
<keyword evidence="8" id="KW-1185">Reference proteome</keyword>
<evidence type="ECO:0000256" key="3">
    <source>
        <dbReference type="ARBA" id="ARBA00009284"/>
    </source>
</evidence>
<feature type="signal peptide" evidence="5">
    <location>
        <begin position="1"/>
        <end position="19"/>
    </location>
</feature>
<evidence type="ECO:0000256" key="2">
    <source>
        <dbReference type="ARBA" id="ARBA00005001"/>
    </source>
</evidence>
<dbReference type="InterPro" id="IPR014438">
    <property type="entry name" value="Glucan_biosyn_MdoG/MdoD"/>
</dbReference>
<evidence type="ECO:0000259" key="6">
    <source>
        <dbReference type="Pfam" id="PF04349"/>
    </source>
</evidence>
<dbReference type="PANTHER" id="PTHR30504:SF2">
    <property type="entry name" value="GLUCANS BIOSYNTHESIS PROTEIN G"/>
    <property type="match status" value="1"/>
</dbReference>
<dbReference type="Gene3D" id="2.70.98.10">
    <property type="match status" value="1"/>
</dbReference>
<keyword evidence="5" id="KW-0732">Signal</keyword>
<sequence length="506" mass="56471">MRRYWLLMLAITFSCVAGAASVKPAVDAAGTARYKFTPTTVLDLAKRTAASAFVPRRLEGNAALQQLSYDQYRDIRFRPEMALWRNEQVPFRVELLPAGFLFQTPVKVSSVESGMASDLVGTPNLFWLGPHVQKQLANQTLPLSGFRVRTLLNSRSVWDEFMVFQGASYFRAVPRGGQYGLSARGLAIRTAHPAGEEFPAFTQFWIERPGANSSGIVVHALLDSPSTTGAYRFSIQPGTETVMDVDVTLVPRVDLDNIGLAPLTSMFLFDESERTRIDDFRDEVHDSDGLQVVTASGERLWRPLRNPTELQVSAFTAEAPRAFGLIQRSRRVSDYRDFEAKYELRPSAWIEPTSDWGKGSVDLVEIPTENETNDNVVAFFRPHYVLPAGKPWHASYRVRWNATPRITPSLGRATATRSGPTIDGKRRIFVIDFAGAGRNIEDLKLDVGASAGKLSHPTLQQNPLTKGVRASFELDPAGANLVELRLRLLRANRPITETWLYRWTAS</sequence>
<dbReference type="PROSITE" id="PS51257">
    <property type="entry name" value="PROKAR_LIPOPROTEIN"/>
    <property type="match status" value="1"/>
</dbReference>
<keyword evidence="4" id="KW-0574">Periplasm</keyword>